<evidence type="ECO:0000313" key="3">
    <source>
        <dbReference type="Proteomes" id="UP000198906"/>
    </source>
</evidence>
<proteinExistence type="predicted"/>
<keyword evidence="3" id="KW-1185">Reference proteome</keyword>
<evidence type="ECO:0000256" key="1">
    <source>
        <dbReference type="SAM" id="MobiDB-lite"/>
    </source>
</evidence>
<feature type="region of interest" description="Disordered" evidence="1">
    <location>
        <begin position="90"/>
        <end position="130"/>
    </location>
</feature>
<dbReference type="Proteomes" id="UP000198906">
    <property type="component" value="Unassembled WGS sequence"/>
</dbReference>
<evidence type="ECO:0000313" key="2">
    <source>
        <dbReference type="EMBL" id="SCL15779.1"/>
    </source>
</evidence>
<organism evidence="2 3">
    <name type="scientific">Micromonospora inyonensis</name>
    <dbReference type="NCBI Taxonomy" id="47866"/>
    <lineage>
        <taxon>Bacteria</taxon>
        <taxon>Bacillati</taxon>
        <taxon>Actinomycetota</taxon>
        <taxon>Actinomycetes</taxon>
        <taxon>Micromonosporales</taxon>
        <taxon>Micromonosporaceae</taxon>
        <taxon>Micromonospora</taxon>
    </lineage>
</organism>
<reference evidence="3" key="1">
    <citation type="submission" date="2016-06" db="EMBL/GenBank/DDBJ databases">
        <authorList>
            <person name="Varghese N."/>
        </authorList>
    </citation>
    <scope>NUCLEOTIDE SEQUENCE [LARGE SCALE GENOMIC DNA]</scope>
    <source>
        <strain evidence="3">DSM 46123</strain>
    </source>
</reference>
<sequence>MASLPQAVNRRPGNQPPVGRQLRAGDLFEVTAAASVQFTVRPIVFRLIRVLDWVTFDGWIWLDGYQLDAKGDAVARRSIFVQPAGLRRLTEVSAPRPRRVPNSGRHASTGTARPVRPSASRTASSPRNER</sequence>
<protein>
    <submittedName>
        <fullName evidence="2">Uncharacterized protein</fullName>
    </submittedName>
</protein>
<dbReference type="EMBL" id="FMHU01000001">
    <property type="protein sequence ID" value="SCL15779.1"/>
    <property type="molecule type" value="Genomic_DNA"/>
</dbReference>
<gene>
    <name evidence="2" type="ORF">GA0074694_1361</name>
</gene>
<feature type="region of interest" description="Disordered" evidence="1">
    <location>
        <begin position="1"/>
        <end position="20"/>
    </location>
</feature>
<accession>A0A1C6RFN1</accession>
<feature type="compositionally biased region" description="Low complexity" evidence="1">
    <location>
        <begin position="112"/>
        <end position="130"/>
    </location>
</feature>
<name>A0A1C6RFN1_9ACTN</name>
<dbReference type="AlphaFoldDB" id="A0A1C6RFN1"/>